<evidence type="ECO:0000256" key="9">
    <source>
        <dbReference type="ARBA" id="ARBA00022840"/>
    </source>
</evidence>
<dbReference type="Pfam" id="PF00162">
    <property type="entry name" value="PGK"/>
    <property type="match status" value="1"/>
</dbReference>
<evidence type="ECO:0000313" key="13">
    <source>
        <dbReference type="EMBL" id="OGD39955.1"/>
    </source>
</evidence>
<evidence type="ECO:0000256" key="10">
    <source>
        <dbReference type="HAMAP-Rule" id="MF_00145"/>
    </source>
</evidence>
<name>A0A1F5CAV0_9BACT</name>
<dbReference type="InterPro" id="IPR001576">
    <property type="entry name" value="Phosphoglycerate_kinase"/>
</dbReference>
<dbReference type="EMBL" id="MEYV01000015">
    <property type="protein sequence ID" value="OGD39955.1"/>
    <property type="molecule type" value="Genomic_DNA"/>
</dbReference>
<evidence type="ECO:0000256" key="1">
    <source>
        <dbReference type="ARBA" id="ARBA00000642"/>
    </source>
</evidence>
<evidence type="ECO:0000313" key="14">
    <source>
        <dbReference type="Proteomes" id="UP000177197"/>
    </source>
</evidence>
<feature type="binding site" evidence="10">
    <location>
        <begin position="20"/>
        <end position="22"/>
    </location>
    <ligand>
        <name>substrate</name>
    </ligand>
</feature>
<evidence type="ECO:0000256" key="8">
    <source>
        <dbReference type="ARBA" id="ARBA00022777"/>
    </source>
</evidence>
<dbReference type="GO" id="GO:0043531">
    <property type="term" value="F:ADP binding"/>
    <property type="evidence" value="ECO:0007669"/>
    <property type="project" value="TreeGrafter"/>
</dbReference>
<dbReference type="Gene3D" id="3.40.50.1260">
    <property type="entry name" value="Phosphoglycerate kinase, N-terminal domain"/>
    <property type="match status" value="2"/>
</dbReference>
<accession>A0A1F5CAV0</accession>
<dbReference type="GO" id="GO:0006094">
    <property type="term" value="P:gluconeogenesis"/>
    <property type="evidence" value="ECO:0007669"/>
    <property type="project" value="TreeGrafter"/>
</dbReference>
<comment type="similarity">
    <text evidence="3 10 12">Belongs to the phosphoglycerate kinase family.</text>
</comment>
<feature type="binding site" evidence="10">
    <location>
        <position position="118"/>
    </location>
    <ligand>
        <name>substrate</name>
    </ligand>
</feature>
<dbReference type="PANTHER" id="PTHR11406:SF23">
    <property type="entry name" value="PHOSPHOGLYCERATE KINASE 1, CHLOROPLASTIC-RELATED"/>
    <property type="match status" value="1"/>
</dbReference>
<evidence type="ECO:0000256" key="7">
    <source>
        <dbReference type="ARBA" id="ARBA00022741"/>
    </source>
</evidence>
<evidence type="ECO:0000256" key="5">
    <source>
        <dbReference type="ARBA" id="ARBA00016471"/>
    </source>
</evidence>
<feature type="binding site" evidence="10">
    <location>
        <position position="36"/>
    </location>
    <ligand>
        <name>substrate</name>
    </ligand>
</feature>
<protein>
    <recommendedName>
        <fullName evidence="5 10">Phosphoglycerate kinase</fullName>
        <ecNumber evidence="4 10">2.7.2.3</ecNumber>
    </recommendedName>
</protein>
<dbReference type="UniPathway" id="UPA00109">
    <property type="reaction ID" value="UER00185"/>
</dbReference>
<dbReference type="GO" id="GO:0004618">
    <property type="term" value="F:phosphoglycerate kinase activity"/>
    <property type="evidence" value="ECO:0007669"/>
    <property type="project" value="UniProtKB-UniRule"/>
</dbReference>
<dbReference type="SUPFAM" id="SSF53748">
    <property type="entry name" value="Phosphoglycerate kinase"/>
    <property type="match status" value="1"/>
</dbReference>
<keyword evidence="10" id="KW-0963">Cytoplasm</keyword>
<comment type="subunit">
    <text evidence="10">Monomer.</text>
</comment>
<dbReference type="GO" id="GO:0005524">
    <property type="term" value="F:ATP binding"/>
    <property type="evidence" value="ECO:0007669"/>
    <property type="project" value="UniProtKB-KW"/>
</dbReference>
<comment type="catalytic activity">
    <reaction evidence="1 10 12">
        <text>(2R)-3-phosphoglycerate + ATP = (2R)-3-phospho-glyceroyl phosphate + ADP</text>
        <dbReference type="Rhea" id="RHEA:14801"/>
        <dbReference type="ChEBI" id="CHEBI:30616"/>
        <dbReference type="ChEBI" id="CHEBI:57604"/>
        <dbReference type="ChEBI" id="CHEBI:58272"/>
        <dbReference type="ChEBI" id="CHEBI:456216"/>
        <dbReference type="EC" id="2.7.2.3"/>
    </reaction>
</comment>
<proteinExistence type="inferred from homology"/>
<dbReference type="InterPro" id="IPR036043">
    <property type="entry name" value="Phosphoglycerate_kinase_sf"/>
</dbReference>
<dbReference type="PIRSF" id="PIRSF000724">
    <property type="entry name" value="Pgk"/>
    <property type="match status" value="1"/>
</dbReference>
<dbReference type="GO" id="GO:0005829">
    <property type="term" value="C:cytosol"/>
    <property type="evidence" value="ECO:0007669"/>
    <property type="project" value="TreeGrafter"/>
</dbReference>
<sequence>MIKKLKEVNATDKRVLLRVDLNLTKDLRGRIVDDFRLRVVLPTIRYLISKKAKVIIMSHFGSPGGKPDKKLTLAPIAKLMARYLKKKVSFISEVVGPKVESRIAKLALGQVAMIENLRFDPREEENTVSFVKQLAKLGDIYVNDAFSVAHRNHASIVGVPKILPAYIGPLFEKEIKILEKVRTKPRHPFIVLVGGVKLATKLPILNYFKNKADSILIGGALANNFLVARGFKVGRSFYEPNLVGDAKKLLAVGKIILPSDLVVVANKSGSGIVRTISLGRVEEGEYIYDFGPKTIKGFIGIIKKAKTILWNGPLGLDEIIKFRVSTDSIARAIASAKAFSVVGGGNTVIGLDRLKIIDKFDYVSTGGGAMLEYLGKGKLPGLGALDR</sequence>
<keyword evidence="8 10" id="KW-0418">Kinase</keyword>
<dbReference type="FunFam" id="3.40.50.1260:FF:000006">
    <property type="entry name" value="Phosphoglycerate kinase"/>
    <property type="match status" value="1"/>
</dbReference>
<evidence type="ECO:0000256" key="6">
    <source>
        <dbReference type="ARBA" id="ARBA00022679"/>
    </source>
</evidence>
<comment type="caution">
    <text evidence="10">Lacks conserved residue(s) required for the propagation of feature annotation.</text>
</comment>
<dbReference type="EC" id="2.7.2.3" evidence="4 10"/>
<gene>
    <name evidence="10" type="primary">pgk</name>
    <name evidence="13" type="ORF">A3I30_01950</name>
</gene>
<dbReference type="PRINTS" id="PR00477">
    <property type="entry name" value="PHGLYCKINASE"/>
</dbReference>
<evidence type="ECO:0000256" key="4">
    <source>
        <dbReference type="ARBA" id="ARBA00013061"/>
    </source>
</evidence>
<feature type="binding site" evidence="10">
    <location>
        <position position="151"/>
    </location>
    <ligand>
        <name>substrate</name>
    </ligand>
</feature>
<dbReference type="InterPro" id="IPR015824">
    <property type="entry name" value="Phosphoglycerate_kinase_N"/>
</dbReference>
<keyword evidence="10" id="KW-0324">Glycolysis</keyword>
<comment type="pathway">
    <text evidence="2 10">Carbohydrate degradation; glycolysis; pyruvate from D-glyceraldehyde 3-phosphate: step 2/5.</text>
</comment>
<dbReference type="AlphaFoldDB" id="A0A1F5CAV0"/>
<dbReference type="HAMAP" id="MF_00145">
    <property type="entry name" value="Phosphoglyc_kinase"/>
    <property type="match status" value="1"/>
</dbReference>
<feature type="binding site" evidence="10 11">
    <location>
        <position position="318"/>
    </location>
    <ligand>
        <name>ATP</name>
        <dbReference type="ChEBI" id="CHEBI:30616"/>
    </ligand>
</feature>
<comment type="caution">
    <text evidence="13">The sequence shown here is derived from an EMBL/GenBank/DDBJ whole genome shotgun (WGS) entry which is preliminary data.</text>
</comment>
<evidence type="ECO:0000256" key="12">
    <source>
        <dbReference type="RuleBase" id="RU000532"/>
    </source>
</evidence>
<reference evidence="13 14" key="1">
    <citation type="journal article" date="2016" name="Nat. Commun.">
        <title>Thousands of microbial genomes shed light on interconnected biogeochemical processes in an aquifer system.</title>
        <authorList>
            <person name="Anantharaman K."/>
            <person name="Brown C.T."/>
            <person name="Hug L.A."/>
            <person name="Sharon I."/>
            <person name="Castelle C.J."/>
            <person name="Probst A.J."/>
            <person name="Thomas B.C."/>
            <person name="Singh A."/>
            <person name="Wilkins M.J."/>
            <person name="Karaoz U."/>
            <person name="Brodie E.L."/>
            <person name="Williams K.H."/>
            <person name="Hubbard S.S."/>
            <person name="Banfield J.F."/>
        </authorList>
    </citation>
    <scope>NUCLEOTIDE SEQUENCE [LARGE SCALE GENOMIC DNA]</scope>
</reference>
<evidence type="ECO:0000256" key="2">
    <source>
        <dbReference type="ARBA" id="ARBA00004838"/>
    </source>
</evidence>
<dbReference type="GO" id="GO:0006096">
    <property type="term" value="P:glycolytic process"/>
    <property type="evidence" value="ECO:0007669"/>
    <property type="project" value="UniProtKB-UniRule"/>
</dbReference>
<organism evidence="13 14">
    <name type="scientific">Candidatus Azambacteria bacterium RIFCSPLOWO2_02_FULL_44_14</name>
    <dbReference type="NCBI Taxonomy" id="1797306"/>
    <lineage>
        <taxon>Bacteria</taxon>
        <taxon>Candidatus Azamiibacteriota</taxon>
    </lineage>
</organism>
<feature type="binding site" evidence="10 11">
    <location>
        <position position="201"/>
    </location>
    <ligand>
        <name>ATP</name>
        <dbReference type="ChEBI" id="CHEBI:30616"/>
    </ligand>
</feature>
<comment type="subcellular location">
    <subcellularLocation>
        <location evidence="10">Cytoplasm</location>
    </subcellularLocation>
</comment>
<dbReference type="Proteomes" id="UP000177197">
    <property type="component" value="Unassembled WGS sequence"/>
</dbReference>
<dbReference type="PANTHER" id="PTHR11406">
    <property type="entry name" value="PHOSPHOGLYCERATE KINASE"/>
    <property type="match status" value="1"/>
</dbReference>
<evidence type="ECO:0000256" key="11">
    <source>
        <dbReference type="PIRSR" id="PIRSR000724-2"/>
    </source>
</evidence>
<evidence type="ECO:0000256" key="3">
    <source>
        <dbReference type="ARBA" id="ARBA00008982"/>
    </source>
</evidence>
<keyword evidence="6 10" id="KW-0808">Transferase</keyword>
<keyword evidence="7 10" id="KW-0547">Nucleotide-binding</keyword>
<keyword evidence="9 10" id="KW-0067">ATP-binding</keyword>